<dbReference type="InterPro" id="IPR026816">
    <property type="entry name" value="Flavodoxin_dom"/>
</dbReference>
<keyword evidence="3" id="KW-1185">Reference proteome</keyword>
<dbReference type="EMBL" id="LT629792">
    <property type="protein sequence ID" value="SDT96385.1"/>
    <property type="molecule type" value="Genomic_DNA"/>
</dbReference>
<dbReference type="Pfam" id="PF12724">
    <property type="entry name" value="Flavodoxin_5"/>
    <property type="match status" value="1"/>
</dbReference>
<dbReference type="PANTHER" id="PTHR38030:SF2">
    <property type="entry name" value="PROTOPORPHYRINOGEN IX DEHYDROGENASE [QUINONE]"/>
    <property type="match status" value="1"/>
</dbReference>
<dbReference type="Gene3D" id="3.40.50.360">
    <property type="match status" value="1"/>
</dbReference>
<dbReference type="PROSITE" id="PS50902">
    <property type="entry name" value="FLAVODOXIN_LIKE"/>
    <property type="match status" value="1"/>
</dbReference>
<dbReference type="PANTHER" id="PTHR38030">
    <property type="entry name" value="PROTOPORPHYRINOGEN IX DEHYDROGENASE [MENAQUINONE]"/>
    <property type="match status" value="1"/>
</dbReference>
<dbReference type="InterPro" id="IPR052200">
    <property type="entry name" value="Protoporphyrinogen_IX_DH"/>
</dbReference>
<dbReference type="InterPro" id="IPR008254">
    <property type="entry name" value="Flavodoxin/NO_synth"/>
</dbReference>
<reference evidence="2 3" key="1">
    <citation type="submission" date="2016-10" db="EMBL/GenBank/DDBJ databases">
        <authorList>
            <person name="Varghese N."/>
            <person name="Submissions S."/>
        </authorList>
    </citation>
    <scope>NUCLEOTIDE SEQUENCE [LARGE SCALE GENOMIC DNA]</scope>
    <source>
        <strain evidence="2 3">DSM 9169</strain>
    </source>
</reference>
<dbReference type="InterPro" id="IPR029039">
    <property type="entry name" value="Flavoprotein-like_sf"/>
</dbReference>
<proteinExistence type="predicted"/>
<evidence type="ECO:0000313" key="3">
    <source>
        <dbReference type="Proteomes" id="UP000198976"/>
    </source>
</evidence>
<name>A0ABY0V866_9ACTO</name>
<organism evidence="2 3">
    <name type="scientific">Schaalia radingae</name>
    <dbReference type="NCBI Taxonomy" id="131110"/>
    <lineage>
        <taxon>Bacteria</taxon>
        <taxon>Bacillati</taxon>
        <taxon>Actinomycetota</taxon>
        <taxon>Actinomycetes</taxon>
        <taxon>Actinomycetales</taxon>
        <taxon>Actinomycetaceae</taxon>
        <taxon>Schaalia</taxon>
    </lineage>
</organism>
<sequence>MKILVTASSKHGATREVAERISDRLRSHDLDVEMINPEDVKSLESYDAVVCGSAVYMTQWMAQANDFMERFRPNLLSMPVWAFSVGLSGVPKHSLQDPSRIGPVLMKVPIVHHQKFPGRYDPSRLSLRERTIARLAGAVEGDFRPWDEVDQWADEIAQDLKSGNTAPQESDAQ</sequence>
<evidence type="ECO:0000313" key="2">
    <source>
        <dbReference type="EMBL" id="SDT96385.1"/>
    </source>
</evidence>
<feature type="domain" description="Flavodoxin-like" evidence="1">
    <location>
        <begin position="3"/>
        <end position="157"/>
    </location>
</feature>
<evidence type="ECO:0000259" key="1">
    <source>
        <dbReference type="PROSITE" id="PS50902"/>
    </source>
</evidence>
<protein>
    <submittedName>
        <fullName evidence="2">Menaquinone-dependent protoporphyrinogen oxidase</fullName>
    </submittedName>
</protein>
<dbReference type="SUPFAM" id="SSF52218">
    <property type="entry name" value="Flavoproteins"/>
    <property type="match status" value="1"/>
</dbReference>
<accession>A0ABY0V866</accession>
<gene>
    <name evidence="2" type="ORF">SAMN04489714_1271</name>
</gene>
<dbReference type="RefSeq" id="WP_092648639.1">
    <property type="nucleotide sequence ID" value="NZ_LT629792.1"/>
</dbReference>
<dbReference type="Proteomes" id="UP000198976">
    <property type="component" value="Chromosome I"/>
</dbReference>